<dbReference type="Proteomes" id="UP001596972">
    <property type="component" value="Unassembled WGS sequence"/>
</dbReference>
<keyword evidence="1" id="KW-1133">Transmembrane helix</keyword>
<feature type="transmembrane region" description="Helical" evidence="1">
    <location>
        <begin position="142"/>
        <end position="169"/>
    </location>
</feature>
<reference evidence="3" key="1">
    <citation type="journal article" date="2019" name="Int. J. Syst. Evol. Microbiol.">
        <title>The Global Catalogue of Microorganisms (GCM) 10K type strain sequencing project: providing services to taxonomists for standard genome sequencing and annotation.</title>
        <authorList>
            <consortium name="The Broad Institute Genomics Platform"/>
            <consortium name="The Broad Institute Genome Sequencing Center for Infectious Disease"/>
            <person name="Wu L."/>
            <person name="Ma J."/>
        </authorList>
    </citation>
    <scope>NUCLEOTIDE SEQUENCE [LARGE SCALE GENOMIC DNA]</scope>
    <source>
        <strain evidence="3">JCM 31202</strain>
    </source>
</reference>
<feature type="transmembrane region" description="Helical" evidence="1">
    <location>
        <begin position="344"/>
        <end position="363"/>
    </location>
</feature>
<accession>A0ABW3F025</accession>
<evidence type="ECO:0000313" key="2">
    <source>
        <dbReference type="EMBL" id="MFD0904336.1"/>
    </source>
</evidence>
<feature type="transmembrane region" description="Helical" evidence="1">
    <location>
        <begin position="445"/>
        <end position="465"/>
    </location>
</feature>
<feature type="transmembrane region" description="Helical" evidence="1">
    <location>
        <begin position="417"/>
        <end position="438"/>
    </location>
</feature>
<keyword evidence="3" id="KW-1185">Reference proteome</keyword>
<evidence type="ECO:0000256" key="1">
    <source>
        <dbReference type="SAM" id="Phobius"/>
    </source>
</evidence>
<feature type="transmembrane region" description="Helical" evidence="1">
    <location>
        <begin position="24"/>
        <end position="43"/>
    </location>
</feature>
<gene>
    <name evidence="2" type="ORF">ACFQ11_28400</name>
</gene>
<feature type="transmembrane region" description="Helical" evidence="1">
    <location>
        <begin position="221"/>
        <end position="242"/>
    </location>
</feature>
<feature type="transmembrane region" description="Helical" evidence="1">
    <location>
        <begin position="314"/>
        <end position="332"/>
    </location>
</feature>
<feature type="transmembrane region" description="Helical" evidence="1">
    <location>
        <begin position="370"/>
        <end position="388"/>
    </location>
</feature>
<feature type="transmembrane region" description="Helical" evidence="1">
    <location>
        <begin position="189"/>
        <end position="214"/>
    </location>
</feature>
<sequence length="568" mass="58647">MAFVIDVRPSEPSAPPRDGRRRPALPWLLVFGFLAQVSIRLWFARGRTGPVANPDETGYLVAARWLAGGPGGDLSGFTFYQGGYPLLLAPAYWFSHDPVTVYTIVMAINAVAGAALFPLGYAAARRFGLGPRAALPVSFGAALLPASTFFGAFALTDAVLPTLVLGWLLALDRFARRGRVPDAVLASLVVAYASAVHTRGAVLLAVHLAALIALRKGQRGTVAGLAAAAAGYALGAAGNALLRDALYPGGARDLGGILTDRLTTADGQAWALSGAAGQLWYLIVSTWGLAGIGLVAVAAVLVRRRTPFAERVMAAAALAAVCGIAYAASAALPDEHRVGNFAYGRYLACTATVFALAGAAALLQARPRTTAGAAGGAGVLLAGTALWVHGYAGERLRTHAFIGFDFPEVTFLTRDRAALDLAGASLAAGALLVAFAVLARLPRPAVLAGLALAATNAAALVFLFGPSPERARPAPPLPGPAAGGVVADRSLHWAVKVRLRYPVWWTDIGSFDVRSGRPPAPGVCTVVVPRPDGTAPGDTWPAHPPGWRPHPGAAYGIGWTSWRGPSCG</sequence>
<keyword evidence="1" id="KW-0472">Membrane</keyword>
<feature type="transmembrane region" description="Helical" evidence="1">
    <location>
        <begin position="99"/>
        <end position="121"/>
    </location>
</feature>
<dbReference type="EMBL" id="JBHTJA010000082">
    <property type="protein sequence ID" value="MFD0904336.1"/>
    <property type="molecule type" value="Genomic_DNA"/>
</dbReference>
<feature type="transmembrane region" description="Helical" evidence="1">
    <location>
        <begin position="279"/>
        <end position="302"/>
    </location>
</feature>
<comment type="caution">
    <text evidence="2">The sequence shown here is derived from an EMBL/GenBank/DDBJ whole genome shotgun (WGS) entry which is preliminary data.</text>
</comment>
<evidence type="ECO:0000313" key="3">
    <source>
        <dbReference type="Proteomes" id="UP001596972"/>
    </source>
</evidence>
<proteinExistence type="predicted"/>
<keyword evidence="1" id="KW-0812">Transmembrane</keyword>
<organism evidence="2 3">
    <name type="scientific">Actinomadura sediminis</name>
    <dbReference type="NCBI Taxonomy" id="1038904"/>
    <lineage>
        <taxon>Bacteria</taxon>
        <taxon>Bacillati</taxon>
        <taxon>Actinomycetota</taxon>
        <taxon>Actinomycetes</taxon>
        <taxon>Streptosporangiales</taxon>
        <taxon>Thermomonosporaceae</taxon>
        <taxon>Actinomadura</taxon>
    </lineage>
</organism>
<protein>
    <recommendedName>
        <fullName evidence="4">Glycosyltransferase RgtA/B/C/D-like domain-containing protein</fullName>
    </recommendedName>
</protein>
<name>A0ABW3F025_9ACTN</name>
<evidence type="ECO:0008006" key="4">
    <source>
        <dbReference type="Google" id="ProtNLM"/>
    </source>
</evidence>
<dbReference type="RefSeq" id="WP_378304094.1">
    <property type="nucleotide sequence ID" value="NZ_JBHTJA010000082.1"/>
</dbReference>